<dbReference type="SUPFAM" id="SSF51735">
    <property type="entry name" value="NAD(P)-binding Rossmann-fold domains"/>
    <property type="match status" value="1"/>
</dbReference>
<keyword evidence="3" id="KW-1185">Reference proteome</keyword>
<organism evidence="2 3">
    <name type="scientific">Trichuris trichiura</name>
    <name type="common">Whipworm</name>
    <name type="synonym">Trichocephalus trichiurus</name>
    <dbReference type="NCBI Taxonomy" id="36087"/>
    <lineage>
        <taxon>Eukaryota</taxon>
        <taxon>Metazoa</taxon>
        <taxon>Ecdysozoa</taxon>
        <taxon>Nematoda</taxon>
        <taxon>Enoplea</taxon>
        <taxon>Dorylaimia</taxon>
        <taxon>Trichinellida</taxon>
        <taxon>Trichuridae</taxon>
        <taxon>Trichuris</taxon>
    </lineage>
</organism>
<evidence type="ECO:0000313" key="3">
    <source>
        <dbReference type="Proteomes" id="UP000030665"/>
    </source>
</evidence>
<dbReference type="GO" id="GO:0006694">
    <property type="term" value="P:steroid biosynthetic process"/>
    <property type="evidence" value="ECO:0007669"/>
    <property type="project" value="InterPro"/>
</dbReference>
<dbReference type="Gene3D" id="3.40.50.720">
    <property type="entry name" value="NAD(P)-binding Rossmann-like Domain"/>
    <property type="match status" value="1"/>
</dbReference>
<dbReference type="InterPro" id="IPR002225">
    <property type="entry name" value="3Beta_OHSteriod_DH/Estase"/>
</dbReference>
<feature type="domain" description="3-beta hydroxysteroid dehydrogenase/isomerase" evidence="1">
    <location>
        <begin position="7"/>
        <end position="104"/>
    </location>
</feature>
<reference evidence="2" key="2">
    <citation type="submission" date="2014-03" db="EMBL/GenBank/DDBJ databases">
        <title>The whipworm genome and dual-species transcriptomics of an intimate host-pathogen interaction.</title>
        <authorList>
            <person name="Foth B.J."/>
            <person name="Tsai I.J."/>
            <person name="Reid A.J."/>
            <person name="Bancroft A.J."/>
            <person name="Nichol S."/>
            <person name="Tracey A."/>
            <person name="Holroyd N."/>
            <person name="Cotton J.A."/>
            <person name="Stanley E.J."/>
            <person name="Zarowiecki M."/>
            <person name="Liu J.Z."/>
            <person name="Huckvale T."/>
            <person name="Cooper P.J."/>
            <person name="Grencis R.K."/>
            <person name="Berriman M."/>
        </authorList>
    </citation>
    <scope>NUCLEOTIDE SEQUENCE [LARGE SCALE GENOMIC DNA]</scope>
</reference>
<evidence type="ECO:0000313" key="2">
    <source>
        <dbReference type="EMBL" id="CDW60095.1"/>
    </source>
</evidence>
<accession>A0A077ZN08</accession>
<reference evidence="2" key="1">
    <citation type="submission" date="2014-01" db="EMBL/GenBank/DDBJ databases">
        <authorList>
            <person name="Aslett M."/>
        </authorList>
    </citation>
    <scope>NUCLEOTIDE SEQUENCE</scope>
</reference>
<dbReference type="InterPro" id="IPR036291">
    <property type="entry name" value="NAD(P)-bd_dom_sf"/>
</dbReference>
<dbReference type="STRING" id="36087.A0A077ZN08"/>
<evidence type="ECO:0000259" key="1">
    <source>
        <dbReference type="Pfam" id="PF01073"/>
    </source>
</evidence>
<dbReference type="AlphaFoldDB" id="A0A077ZN08"/>
<dbReference type="EMBL" id="HG806886">
    <property type="protein sequence ID" value="CDW60095.1"/>
    <property type="molecule type" value="Genomic_DNA"/>
</dbReference>
<proteinExistence type="predicted"/>
<protein>
    <submittedName>
        <fullName evidence="2">3Beta HSD domain containing protein</fullName>
    </submittedName>
</protein>
<gene>
    <name evidence="2" type="ORF">TTRE_0000844701</name>
</gene>
<dbReference type="OrthoDB" id="2735536at2759"/>
<dbReference type="Proteomes" id="UP000030665">
    <property type="component" value="Unassembled WGS sequence"/>
</dbReference>
<sequence length="117" mass="13372">MAKDIVVITGGSGFLSQHLIREIQELWADKVDEIRVIDKKPFRKILNYNESIPVKEFIADIVEEDEIDEPLTGATIVFHTAARQFEFGMYGDRQKYMEDNFQGNVVCSASNLSQVLF</sequence>
<dbReference type="Pfam" id="PF01073">
    <property type="entry name" value="3Beta_HSD"/>
    <property type="match status" value="1"/>
</dbReference>
<name>A0A077ZN08_TRITR</name>
<dbReference type="GO" id="GO:0016616">
    <property type="term" value="F:oxidoreductase activity, acting on the CH-OH group of donors, NAD or NADP as acceptor"/>
    <property type="evidence" value="ECO:0007669"/>
    <property type="project" value="InterPro"/>
</dbReference>